<evidence type="ECO:0000256" key="1">
    <source>
        <dbReference type="ARBA" id="ARBA00004141"/>
    </source>
</evidence>
<dbReference type="Pfam" id="PF07264">
    <property type="entry name" value="EI24"/>
    <property type="match status" value="1"/>
</dbReference>
<reference evidence="12 13" key="1">
    <citation type="submission" date="2016-10" db="EMBL/GenBank/DDBJ databases">
        <authorList>
            <person name="de Groot N.N."/>
        </authorList>
    </citation>
    <scope>NUCLEOTIDE SEQUENCE [LARGE SCALE GENOMIC DNA]</scope>
    <source>
        <strain evidence="12 13">HLD2</strain>
    </source>
</reference>
<dbReference type="InterPro" id="IPR050480">
    <property type="entry name" value="CysZ-like"/>
</dbReference>
<dbReference type="PANTHER" id="PTHR37468:SF1">
    <property type="entry name" value="SULFATE TRANSPORTER CYSZ"/>
    <property type="match status" value="1"/>
</dbReference>
<feature type="transmembrane region" description="Helical" evidence="11">
    <location>
        <begin position="27"/>
        <end position="47"/>
    </location>
</feature>
<feature type="transmembrane region" description="Helical" evidence="11">
    <location>
        <begin position="211"/>
        <end position="244"/>
    </location>
</feature>
<evidence type="ECO:0000256" key="6">
    <source>
        <dbReference type="ARBA" id="ARBA00022692"/>
    </source>
</evidence>
<dbReference type="AlphaFoldDB" id="A0A1G5PII0"/>
<evidence type="ECO:0000256" key="11">
    <source>
        <dbReference type="HAMAP-Rule" id="MF_00468"/>
    </source>
</evidence>
<evidence type="ECO:0000256" key="5">
    <source>
        <dbReference type="ARBA" id="ARBA00022605"/>
    </source>
</evidence>
<name>A0A1G5PII0_9GAMM</name>
<keyword evidence="7 11" id="KW-1133">Transmembrane helix</keyword>
<evidence type="ECO:0000256" key="4">
    <source>
        <dbReference type="ARBA" id="ARBA00022519"/>
    </source>
</evidence>
<evidence type="ECO:0000313" key="13">
    <source>
        <dbReference type="Proteomes" id="UP000199648"/>
    </source>
</evidence>
<keyword evidence="4 11" id="KW-0997">Cell inner membrane</keyword>
<dbReference type="GO" id="GO:0019344">
    <property type="term" value="P:cysteine biosynthetic process"/>
    <property type="evidence" value="ECO:0007669"/>
    <property type="project" value="UniProtKB-UniRule"/>
</dbReference>
<evidence type="ECO:0000256" key="2">
    <source>
        <dbReference type="ARBA" id="ARBA00022448"/>
    </source>
</evidence>
<feature type="transmembrane region" description="Helical" evidence="11">
    <location>
        <begin position="67"/>
        <end position="92"/>
    </location>
</feature>
<keyword evidence="8 11" id="KW-0764">Sulfate transport</keyword>
<dbReference type="RefSeq" id="WP_092991564.1">
    <property type="nucleotide sequence ID" value="NZ_FMWD01000001.1"/>
</dbReference>
<dbReference type="PANTHER" id="PTHR37468">
    <property type="entry name" value="SULFATE TRANSPORTER CYSZ"/>
    <property type="match status" value="1"/>
</dbReference>
<organism evidence="12 13">
    <name type="scientific">Thiohalomonas denitrificans</name>
    <dbReference type="NCBI Taxonomy" id="415747"/>
    <lineage>
        <taxon>Bacteria</taxon>
        <taxon>Pseudomonadati</taxon>
        <taxon>Pseudomonadota</taxon>
        <taxon>Gammaproteobacteria</taxon>
        <taxon>Thiohalomonadales</taxon>
        <taxon>Thiohalomonadaceae</taxon>
        <taxon>Thiohalomonas</taxon>
    </lineage>
</organism>
<dbReference type="GO" id="GO:0000103">
    <property type="term" value="P:sulfate assimilation"/>
    <property type="evidence" value="ECO:0007669"/>
    <property type="project" value="InterPro"/>
</dbReference>
<dbReference type="GO" id="GO:0005886">
    <property type="term" value="C:plasma membrane"/>
    <property type="evidence" value="ECO:0007669"/>
    <property type="project" value="UniProtKB-SubCell"/>
</dbReference>
<keyword evidence="5 11" id="KW-0028">Amino-acid biosynthesis</keyword>
<comment type="function">
    <text evidence="11">High affinity, high specificity proton-dependent sulfate transporter, which mediates sulfate uptake. Provides the sulfur source for the cysteine synthesis pathway.</text>
</comment>
<evidence type="ECO:0000256" key="9">
    <source>
        <dbReference type="ARBA" id="ARBA00023136"/>
    </source>
</evidence>
<dbReference type="HAMAP" id="MF_00468">
    <property type="entry name" value="CysZ"/>
    <property type="match status" value="1"/>
</dbReference>
<accession>A0A1G5PII0</accession>
<dbReference type="GO" id="GO:0009675">
    <property type="term" value="F:high-affinity sulfate:proton symporter activity"/>
    <property type="evidence" value="ECO:0007669"/>
    <property type="project" value="TreeGrafter"/>
</dbReference>
<evidence type="ECO:0000256" key="3">
    <source>
        <dbReference type="ARBA" id="ARBA00022475"/>
    </source>
</evidence>
<sequence length="253" mass="27831">MIQKPFIGASSFFRGVRLLTEPGLKRFVAIPLAINVAVFSLLLWVALDQFGALIDYLLPQLPEWLAWLAWLAWLSWLLWAVFGIAALVLIFFSFSIIANLIAAPFNGFLAEAVERHLTGRPANSGGGLTAALKAAPGAVIDELGKLLYFAKWAVPMLLLFLIPGINLIAPFAWMAFSAWMLAVEYSDYPLGNHGLKAREQRQRLGAHRPMALGFGGVVLVTTMIPIVNFLVMPAAVAGATVMWVQERQKIQHH</sequence>
<evidence type="ECO:0000313" key="12">
    <source>
        <dbReference type="EMBL" id="SCZ49335.1"/>
    </source>
</evidence>
<evidence type="ECO:0000256" key="10">
    <source>
        <dbReference type="ARBA" id="ARBA00023192"/>
    </source>
</evidence>
<evidence type="ECO:0000256" key="8">
    <source>
        <dbReference type="ARBA" id="ARBA00023032"/>
    </source>
</evidence>
<keyword evidence="13" id="KW-1185">Reference proteome</keyword>
<feature type="transmembrane region" description="Helical" evidence="11">
    <location>
        <begin position="157"/>
        <end position="182"/>
    </location>
</feature>
<dbReference type="EMBL" id="FMWD01000001">
    <property type="protein sequence ID" value="SCZ49335.1"/>
    <property type="molecule type" value="Genomic_DNA"/>
</dbReference>
<comment type="subcellular location">
    <subcellularLocation>
        <location evidence="11">Cell inner membrane</location>
        <topology evidence="11">Multi-pass membrane protein</topology>
    </subcellularLocation>
    <subcellularLocation>
        <location evidence="1">Membrane</location>
        <topology evidence="1">Multi-pass membrane protein</topology>
    </subcellularLocation>
</comment>
<protein>
    <recommendedName>
        <fullName evidence="11">Sulfate transporter CysZ</fullName>
    </recommendedName>
</protein>
<dbReference type="OrthoDB" id="5292355at2"/>
<gene>
    <name evidence="11" type="primary">cysZ</name>
    <name evidence="12" type="ORF">SAMN03097708_00126</name>
</gene>
<keyword evidence="2 11" id="KW-0813">Transport</keyword>
<keyword evidence="10 11" id="KW-0198">Cysteine biosynthesis</keyword>
<evidence type="ECO:0000256" key="7">
    <source>
        <dbReference type="ARBA" id="ARBA00022989"/>
    </source>
</evidence>
<dbReference type="STRING" id="415747.SAMN03097708_00126"/>
<comment type="similarity">
    <text evidence="11">Belongs to the CysZ family.</text>
</comment>
<keyword evidence="3 11" id="KW-1003">Cell membrane</keyword>
<dbReference type="InterPro" id="IPR059112">
    <property type="entry name" value="CysZ/EI24"/>
</dbReference>
<keyword evidence="6 11" id="KW-0812">Transmembrane</keyword>
<proteinExistence type="inferred from homology"/>
<keyword evidence="9 11" id="KW-0472">Membrane</keyword>
<dbReference type="NCBIfam" id="NF003433">
    <property type="entry name" value="PRK04949.1"/>
    <property type="match status" value="1"/>
</dbReference>
<dbReference type="Proteomes" id="UP000199648">
    <property type="component" value="Unassembled WGS sequence"/>
</dbReference>
<dbReference type="InterPro" id="IPR022985">
    <property type="entry name" value="Sulfate_CysZ"/>
</dbReference>